<name>V5SDM4_9HYPH</name>
<dbReference type="KEGG" id="hni:W911_12035"/>
<proteinExistence type="predicted"/>
<reference evidence="1 2" key="1">
    <citation type="journal article" date="2014" name="Genome Announc.">
        <title>Complete Genome Sequence of Hyphomicrobium nitrativorans Strain NL23, a Denitrifying Bacterium Isolated from Biofilm of a Methanol-Fed Denitrification System Treating Seawater at the Montreal Biodome.</title>
        <authorList>
            <person name="Martineau C."/>
            <person name="Villeneuve C."/>
            <person name="Mauffrey F."/>
            <person name="Villemur R."/>
        </authorList>
    </citation>
    <scope>NUCLEOTIDE SEQUENCE [LARGE SCALE GENOMIC DNA]</scope>
    <source>
        <strain evidence="1">NL23</strain>
    </source>
</reference>
<dbReference type="OrthoDB" id="932750at2"/>
<dbReference type="Proteomes" id="UP000018542">
    <property type="component" value="Chromosome"/>
</dbReference>
<dbReference type="HOGENOM" id="CLU_051492_1_0_5"/>
<protein>
    <submittedName>
        <fullName evidence="1">Pirin</fullName>
    </submittedName>
</protein>
<evidence type="ECO:0000313" key="2">
    <source>
        <dbReference type="Proteomes" id="UP000018542"/>
    </source>
</evidence>
<dbReference type="AlphaFoldDB" id="V5SDM4"/>
<dbReference type="PATRIC" id="fig|1029756.8.peg.2498"/>
<evidence type="ECO:0000313" key="1">
    <source>
        <dbReference type="EMBL" id="AHB48971.1"/>
    </source>
</evidence>
<dbReference type="RefSeq" id="WP_023787747.1">
    <property type="nucleotide sequence ID" value="NC_022997.1"/>
</dbReference>
<dbReference type="Pfam" id="PF04796">
    <property type="entry name" value="RepA_C"/>
    <property type="match status" value="1"/>
</dbReference>
<dbReference type="EMBL" id="CP006912">
    <property type="protein sequence ID" value="AHB48971.1"/>
    <property type="molecule type" value="Genomic_DNA"/>
</dbReference>
<organism evidence="1 2">
    <name type="scientific">Hyphomicrobium nitrativorans NL23</name>
    <dbReference type="NCBI Taxonomy" id="1029756"/>
    <lineage>
        <taxon>Bacteria</taxon>
        <taxon>Pseudomonadati</taxon>
        <taxon>Pseudomonadota</taxon>
        <taxon>Alphaproteobacteria</taxon>
        <taxon>Hyphomicrobiales</taxon>
        <taxon>Hyphomicrobiaceae</taxon>
        <taxon>Hyphomicrobium</taxon>
    </lineage>
</organism>
<dbReference type="InterPro" id="IPR006881">
    <property type="entry name" value="RepA_C"/>
</dbReference>
<sequence length="341" mass="38803">MTFDVEIRDADLVAELDMARETPGFEFKRMELSQKQASRDKLASLSRDARRRELVRRKLEDTPTDADDLRHIHSVLAMCGLPYSRQPLSVREYERKQGRMSLVVEAGKLRNPETGNRIEQPLPFGPKARLLLMHLCSEAIRQQGPTIEVADSLTGFIRDMGFPVTGGKKGTLQAFKEQINALAACKLSVGMWDGRHAVEYQGMPFSRIDVWLPTSPDQMMLWPSTLTFSMDFYTTLAKHALPIRAEAVRAFAGSARKLDMYFWFNYRLHRLRQPLPISWNALAEQFGGDYGRQRDFKRGFADDLKDVLDVFPKLPVKLTEAGMTVSPAGPDALYLPPLRKR</sequence>
<gene>
    <name evidence="1" type="ORF">W911_12035</name>
</gene>
<accession>V5SDM4</accession>
<keyword evidence="2" id="KW-1185">Reference proteome</keyword>
<dbReference type="STRING" id="1029756.W911_12035"/>